<dbReference type="NCBIfam" id="NF006461">
    <property type="entry name" value="PRK08850.1"/>
    <property type="match status" value="1"/>
</dbReference>
<evidence type="ECO:0000256" key="5">
    <source>
        <dbReference type="ARBA" id="ARBA00022490"/>
    </source>
</evidence>
<comment type="cofactor">
    <cofactor evidence="1">
        <name>FAD</name>
        <dbReference type="ChEBI" id="CHEBI:57692"/>
    </cofactor>
</comment>
<name>A0A368LPH1_9VIBR</name>
<reference evidence="12 13" key="1">
    <citation type="journal article" date="2017" name="Elife">
        <title>Extensive horizontal gene transfer in cheese-associated bacteria.</title>
        <authorList>
            <person name="Bonham K.S."/>
            <person name="Wolfe B.E."/>
            <person name="Dutton R.J."/>
        </authorList>
    </citation>
    <scope>NUCLEOTIDE SEQUENCE [LARGE SCALE GENOMIC DNA]</scope>
    <source>
        <strain evidence="12 13">JB196</strain>
    </source>
</reference>
<dbReference type="FunFam" id="3.50.50.60:FF:000062">
    <property type="entry name" value="FAD-dependent 2-octaprenylphenol hydroxylase"/>
    <property type="match status" value="1"/>
</dbReference>
<keyword evidence="8" id="KW-0274">FAD</keyword>
<dbReference type="AlphaFoldDB" id="A0A368LPH1"/>
<evidence type="ECO:0000256" key="10">
    <source>
        <dbReference type="ARBA" id="ARBA00023033"/>
    </source>
</evidence>
<evidence type="ECO:0000256" key="4">
    <source>
        <dbReference type="ARBA" id="ARBA00005349"/>
    </source>
</evidence>
<comment type="caution">
    <text evidence="12">The sequence shown here is derived from an EMBL/GenBank/DDBJ whole genome shotgun (WGS) entry which is preliminary data.</text>
</comment>
<evidence type="ECO:0000313" key="13">
    <source>
        <dbReference type="Proteomes" id="UP000252479"/>
    </source>
</evidence>
<keyword evidence="5" id="KW-0963">Cytoplasm</keyword>
<dbReference type="RefSeq" id="WP_086961632.1">
    <property type="nucleotide sequence ID" value="NZ_AP018680.1"/>
</dbReference>
<dbReference type="GO" id="GO:0019168">
    <property type="term" value="F:2-polyprenylphenol 6-hydroxylase activity"/>
    <property type="evidence" value="ECO:0007669"/>
    <property type="project" value="TreeGrafter"/>
</dbReference>
<dbReference type="GO" id="GO:0005737">
    <property type="term" value="C:cytoplasm"/>
    <property type="evidence" value="ECO:0007669"/>
    <property type="project" value="UniProtKB-SubCell"/>
</dbReference>
<dbReference type="PRINTS" id="PR00420">
    <property type="entry name" value="RNGMNOXGNASE"/>
</dbReference>
<dbReference type="GO" id="GO:0071949">
    <property type="term" value="F:FAD binding"/>
    <property type="evidence" value="ECO:0007669"/>
    <property type="project" value="InterPro"/>
</dbReference>
<evidence type="ECO:0000256" key="2">
    <source>
        <dbReference type="ARBA" id="ARBA00004496"/>
    </source>
</evidence>
<feature type="domain" description="FAD-binding" evidence="11">
    <location>
        <begin position="5"/>
        <end position="346"/>
    </location>
</feature>
<comment type="subcellular location">
    <subcellularLocation>
        <location evidence="2">Cytoplasm</location>
    </subcellularLocation>
</comment>
<keyword evidence="13" id="KW-1185">Reference proteome</keyword>
<keyword evidence="10" id="KW-0503">Monooxygenase</keyword>
<sequence length="400" mass="44134">MQSFDITIVGGGMVGLALAASFSDTNLRIAVIESTIPEDTLFAMPDTRVSALSRASELFLKNIKAWEGIVSRRLSPYQAMEVWEKDSFARLSFNADELSQSNIGHIVENRVIQLALLDRVKQLSNVTLFMPNRCATMAVGESEAWITLDSGDSVSTKLVVGADGANSWVRNQQDIPLTHWDYGHSAIVANIRTSDPHQGVARQIFTPQGPIAFLPLSAPNLCSLVWSTDPNRADMLMSRSNTLFNQYLTSEFDARLGACEVEGERHSFPLKMRYARNFVVNRVALVGDAAHTIHPLAGQGVNLGFLDAASLVEVVTDLWKQGEDIGLQRNLRSYERWRKAEAAKMIAAMQGFKDLFEGNNPAKKLVRGLGMQFIGHLPGMKEEMMKRALGITGKLPTLVK</sequence>
<dbReference type="PANTHER" id="PTHR43876:SF7">
    <property type="entry name" value="UBIQUINONE BIOSYNTHESIS MONOOXYGENASE COQ6, MITOCHONDRIAL"/>
    <property type="match status" value="1"/>
</dbReference>
<dbReference type="GeneID" id="303189156"/>
<evidence type="ECO:0000259" key="11">
    <source>
        <dbReference type="Pfam" id="PF01494"/>
    </source>
</evidence>
<dbReference type="InterPro" id="IPR036188">
    <property type="entry name" value="FAD/NAD-bd_sf"/>
</dbReference>
<comment type="similarity">
    <text evidence="4">Belongs to the UbiH/COQ6 family.</text>
</comment>
<keyword evidence="6" id="KW-0285">Flavoprotein</keyword>
<dbReference type="EMBL" id="QPGL01000001">
    <property type="protein sequence ID" value="RCS73809.1"/>
    <property type="molecule type" value="Genomic_DNA"/>
</dbReference>
<gene>
    <name evidence="12" type="ORF">CIK83_09490</name>
</gene>
<dbReference type="Gene3D" id="3.50.50.60">
    <property type="entry name" value="FAD/NAD(P)-binding domain"/>
    <property type="match status" value="2"/>
</dbReference>
<keyword evidence="7" id="KW-0831">Ubiquinone biosynthesis</keyword>
<dbReference type="InterPro" id="IPR010971">
    <property type="entry name" value="UbiH/COQ6"/>
</dbReference>
<evidence type="ECO:0000256" key="1">
    <source>
        <dbReference type="ARBA" id="ARBA00001974"/>
    </source>
</evidence>
<dbReference type="UniPathway" id="UPA00232"/>
<evidence type="ECO:0000256" key="8">
    <source>
        <dbReference type="ARBA" id="ARBA00022827"/>
    </source>
</evidence>
<dbReference type="InterPro" id="IPR002938">
    <property type="entry name" value="FAD-bd"/>
</dbReference>
<comment type="pathway">
    <text evidence="3">Cofactor biosynthesis; ubiquinone biosynthesis.</text>
</comment>
<organism evidence="12 13">
    <name type="scientific">Vibrio casei</name>
    <dbReference type="NCBI Taxonomy" id="673372"/>
    <lineage>
        <taxon>Bacteria</taxon>
        <taxon>Pseudomonadati</taxon>
        <taxon>Pseudomonadota</taxon>
        <taxon>Gammaproteobacteria</taxon>
        <taxon>Vibrionales</taxon>
        <taxon>Vibrionaceae</taxon>
        <taxon>Vibrio</taxon>
    </lineage>
</organism>
<evidence type="ECO:0000256" key="3">
    <source>
        <dbReference type="ARBA" id="ARBA00004749"/>
    </source>
</evidence>
<proteinExistence type="inferred from homology"/>
<dbReference type="PANTHER" id="PTHR43876">
    <property type="entry name" value="UBIQUINONE BIOSYNTHESIS MONOOXYGENASE COQ6, MITOCHONDRIAL"/>
    <property type="match status" value="1"/>
</dbReference>
<dbReference type="InterPro" id="IPR051205">
    <property type="entry name" value="UbiH/COQ6_monooxygenase"/>
</dbReference>
<evidence type="ECO:0000256" key="9">
    <source>
        <dbReference type="ARBA" id="ARBA00023002"/>
    </source>
</evidence>
<dbReference type="OrthoDB" id="9769565at2"/>
<dbReference type="Proteomes" id="UP000252479">
    <property type="component" value="Unassembled WGS sequence"/>
</dbReference>
<evidence type="ECO:0000256" key="6">
    <source>
        <dbReference type="ARBA" id="ARBA00022630"/>
    </source>
</evidence>
<dbReference type="InterPro" id="IPR018168">
    <property type="entry name" value="Ubi_Hdrlase_CS"/>
</dbReference>
<keyword evidence="9" id="KW-0560">Oxidoreductase</keyword>
<evidence type="ECO:0000313" key="12">
    <source>
        <dbReference type="EMBL" id="RCS73809.1"/>
    </source>
</evidence>
<accession>A0A368LPH1</accession>
<dbReference type="NCBIfam" id="TIGR01988">
    <property type="entry name" value="Ubi-OHases"/>
    <property type="match status" value="1"/>
</dbReference>
<dbReference type="GO" id="GO:0006744">
    <property type="term" value="P:ubiquinone biosynthetic process"/>
    <property type="evidence" value="ECO:0007669"/>
    <property type="project" value="UniProtKB-UniPathway"/>
</dbReference>
<dbReference type="SUPFAM" id="SSF51905">
    <property type="entry name" value="FAD/NAD(P)-binding domain"/>
    <property type="match status" value="1"/>
</dbReference>
<evidence type="ECO:0000256" key="7">
    <source>
        <dbReference type="ARBA" id="ARBA00022688"/>
    </source>
</evidence>
<protein>
    <submittedName>
        <fullName evidence="12">FAD-dependent 2-octaprenylphenol hydroxylase</fullName>
    </submittedName>
</protein>
<dbReference type="PROSITE" id="PS01304">
    <property type="entry name" value="UBIH"/>
    <property type="match status" value="1"/>
</dbReference>
<dbReference type="FunFam" id="3.50.50.60:FF:000048">
    <property type="entry name" value="2-octaprenyl-3-methyl-6-methoxy-1,4-benzoquinol hydroxylase"/>
    <property type="match status" value="1"/>
</dbReference>
<dbReference type="GO" id="GO:0110142">
    <property type="term" value="C:ubiquinone biosynthesis complex"/>
    <property type="evidence" value="ECO:0007669"/>
    <property type="project" value="UniProtKB-ARBA"/>
</dbReference>
<dbReference type="Pfam" id="PF01494">
    <property type="entry name" value="FAD_binding_3"/>
    <property type="match status" value="1"/>
</dbReference>